<dbReference type="InterPro" id="IPR020806">
    <property type="entry name" value="PKS_PP-bd"/>
</dbReference>
<dbReference type="SUPFAM" id="SSF47336">
    <property type="entry name" value="ACP-like"/>
    <property type="match status" value="1"/>
</dbReference>
<dbReference type="FunFam" id="3.40.47.10:FF:000042">
    <property type="entry name" value="Polyketide synthase Pks13"/>
    <property type="match status" value="1"/>
</dbReference>
<dbReference type="GO" id="GO:0017000">
    <property type="term" value="P:antibiotic biosynthetic process"/>
    <property type="evidence" value="ECO:0007669"/>
    <property type="project" value="UniProtKB-KW"/>
</dbReference>
<keyword evidence="4" id="KW-0276">Fatty acid metabolism</keyword>
<keyword evidence="2" id="KW-0597">Phosphoprotein</keyword>
<proteinExistence type="predicted"/>
<keyword evidence="1" id="KW-0596">Phosphopantetheine</keyword>
<evidence type="ECO:0000256" key="4">
    <source>
        <dbReference type="ARBA" id="ARBA00022832"/>
    </source>
</evidence>
<evidence type="ECO:0000256" key="6">
    <source>
        <dbReference type="ARBA" id="ARBA00023194"/>
    </source>
</evidence>
<dbReference type="InterPro" id="IPR020841">
    <property type="entry name" value="PKS_Beta-ketoAc_synthase_dom"/>
</dbReference>
<comment type="caution">
    <text evidence="12">The sequence shown here is derived from an EMBL/GenBank/DDBJ whole genome shotgun (WGS) entry which is preliminary data.</text>
</comment>
<dbReference type="InterPro" id="IPR032821">
    <property type="entry name" value="PKS_assoc"/>
</dbReference>
<evidence type="ECO:0000313" key="12">
    <source>
        <dbReference type="EMBL" id="GCB93613.1"/>
    </source>
</evidence>
<dbReference type="InterPro" id="IPR018201">
    <property type="entry name" value="Ketoacyl_synth_AS"/>
</dbReference>
<dbReference type="GO" id="GO:0004312">
    <property type="term" value="F:fatty acid synthase activity"/>
    <property type="evidence" value="ECO:0007669"/>
    <property type="project" value="TreeGrafter"/>
</dbReference>
<dbReference type="PROSITE" id="PS52004">
    <property type="entry name" value="KS3_2"/>
    <property type="match status" value="1"/>
</dbReference>
<keyword evidence="3" id="KW-0808">Transferase</keyword>
<dbReference type="GO" id="GO:0031177">
    <property type="term" value="F:phosphopantetheine binding"/>
    <property type="evidence" value="ECO:0007669"/>
    <property type="project" value="InterPro"/>
</dbReference>
<dbReference type="CDD" id="cd00833">
    <property type="entry name" value="PKS"/>
    <property type="match status" value="1"/>
</dbReference>
<dbReference type="InterPro" id="IPR016039">
    <property type="entry name" value="Thiolase-like"/>
</dbReference>
<dbReference type="Gene3D" id="1.10.1200.10">
    <property type="entry name" value="ACP-like"/>
    <property type="match status" value="1"/>
</dbReference>
<keyword evidence="8" id="KW-0012">Acyltransferase</keyword>
<dbReference type="SUPFAM" id="SSF53901">
    <property type="entry name" value="Thiolase-like"/>
    <property type="match status" value="1"/>
</dbReference>
<feature type="domain" description="Carrier" evidence="10">
    <location>
        <begin position="815"/>
        <end position="890"/>
    </location>
</feature>
<sequence>MEHAREQDRSQETGEYRDSDVAVVGMACRFPGAESVAEFWQNLKDGRETTTFFTDGELLAAGVGPDELADPGYVRAAQLLPDVESFDAGHFKVPGDEAEILDPQHRHFLECAHQALEDAGYEPSGYDGQIGVFAGAGMNTYLLHNLAERYRTASSVGHYRLMLANDKDFLATRVSYKLDLRGPSVNINTACSTSLVAVHTACLSLFAGECDMALAGAVHLRVPQTRGYVHQEGMIFSPDGHCRAFDADAAGTVIGSGVGVVVLKRLVDAVADGDTVHAVIKGSAVNNDGSAKTGYTAPSVTRQAAVIAEAQDVADCPPETIGYVEAHGTGTPLGDPIEVAALTEAFGDAGGPGSCALGSVKTNVGHLDTAAGMAGLIKTVLMLREGTLVPSLNFRAPNPDIDFAAGPFAVHTELSAWETGGRPRRAGVSSFGIGGTNAHVVLEQPVPPAPAARPRGAELLVLSARTGAALDRATGNLARYLRSAPDADLSAIAHTLAAGRAAHPHRRAAVCRDTGDGALTLAILDPEQVATHEAEEGRDTAALVLGGGVAGPATGPGAVELYRDLPEFRAAVDACATALELPAVTGPEALLTTGDGVADFVLQYALARVWESWGVTWGALIGSGPGQAVAGALAGVLTLPDALELARAHDAGESPTVPPARLAPAGLPLAVGGEARWLEPQEAADPAFWAKPPAAEADPRALEALLAEAGMLAVDAVPAGAPDTTALEALLHALGEVWTRGVAVDWQARYPAELARRVPLPTYPFERTRHWVEPPAAPAPSAGAAAPAAPAPAAPAGGATLRPRIEAADAAEQRRIIQDYVRTQVATVLGRGADDLPDLDRNLFDMDVDSLILIDITARLGTELGRPVPSSSFIEYPTIRAFTDHLVGSWHEGGEPGGDGAEGTAAPRRTSRRAAAGVRRRG</sequence>
<keyword evidence="7" id="KW-0511">Multifunctional enzyme</keyword>
<dbReference type="InterPro" id="IPR001227">
    <property type="entry name" value="Ac_transferase_dom_sf"/>
</dbReference>
<evidence type="ECO:0000259" key="10">
    <source>
        <dbReference type="PROSITE" id="PS50075"/>
    </source>
</evidence>
<evidence type="ECO:0000256" key="8">
    <source>
        <dbReference type="ARBA" id="ARBA00023315"/>
    </source>
</evidence>
<dbReference type="PANTHER" id="PTHR43775">
    <property type="entry name" value="FATTY ACID SYNTHASE"/>
    <property type="match status" value="1"/>
</dbReference>
<dbReference type="SMART" id="SM00823">
    <property type="entry name" value="PKS_PP"/>
    <property type="match status" value="1"/>
</dbReference>
<dbReference type="InterPro" id="IPR016035">
    <property type="entry name" value="Acyl_Trfase/lysoPLipase"/>
</dbReference>
<dbReference type="Proteomes" id="UP000288351">
    <property type="component" value="Unassembled WGS sequence"/>
</dbReference>
<dbReference type="SMART" id="SM00825">
    <property type="entry name" value="PKS_KS"/>
    <property type="match status" value="1"/>
</dbReference>
<feature type="compositionally biased region" description="Low complexity" evidence="9">
    <location>
        <begin position="902"/>
        <end position="922"/>
    </location>
</feature>
<dbReference type="Gene3D" id="1.10.1240.100">
    <property type="match status" value="1"/>
</dbReference>
<protein>
    <submittedName>
        <fullName evidence="12">Putative polyketide synthase</fullName>
    </submittedName>
</protein>
<dbReference type="GO" id="GO:0006633">
    <property type="term" value="P:fatty acid biosynthetic process"/>
    <property type="evidence" value="ECO:0007669"/>
    <property type="project" value="InterPro"/>
</dbReference>
<evidence type="ECO:0000256" key="7">
    <source>
        <dbReference type="ARBA" id="ARBA00023268"/>
    </source>
</evidence>
<dbReference type="PROSITE" id="PS50075">
    <property type="entry name" value="CARRIER"/>
    <property type="match status" value="1"/>
</dbReference>
<keyword evidence="6" id="KW-0045">Antibiotic biosynthesis</keyword>
<dbReference type="GO" id="GO:0005886">
    <property type="term" value="C:plasma membrane"/>
    <property type="evidence" value="ECO:0007669"/>
    <property type="project" value="TreeGrafter"/>
</dbReference>
<dbReference type="Pfam" id="PF16197">
    <property type="entry name" value="KAsynt_C_assoc"/>
    <property type="match status" value="1"/>
</dbReference>
<evidence type="ECO:0000313" key="13">
    <source>
        <dbReference type="Proteomes" id="UP000288351"/>
    </source>
</evidence>
<dbReference type="GO" id="GO:0005737">
    <property type="term" value="C:cytoplasm"/>
    <property type="evidence" value="ECO:0007669"/>
    <property type="project" value="TreeGrafter"/>
</dbReference>
<dbReference type="PROSITE" id="PS00606">
    <property type="entry name" value="KS3_1"/>
    <property type="match status" value="1"/>
</dbReference>
<dbReference type="Gene3D" id="3.40.47.10">
    <property type="match status" value="1"/>
</dbReference>
<dbReference type="GO" id="GO:0004315">
    <property type="term" value="F:3-oxoacyl-[acyl-carrier-protein] synthase activity"/>
    <property type="evidence" value="ECO:0007669"/>
    <property type="project" value="InterPro"/>
</dbReference>
<gene>
    <name evidence="12" type="ORF">SALB_06399</name>
</gene>
<keyword evidence="5" id="KW-0443">Lipid metabolism</keyword>
<feature type="compositionally biased region" description="Low complexity" evidence="9">
    <location>
        <begin position="779"/>
        <end position="788"/>
    </location>
</feature>
<organism evidence="12 13">
    <name type="scientific">Streptomyces noursei</name>
    <name type="common">Streptomyces albulus</name>
    <dbReference type="NCBI Taxonomy" id="1971"/>
    <lineage>
        <taxon>Bacteria</taxon>
        <taxon>Bacillati</taxon>
        <taxon>Actinomycetota</taxon>
        <taxon>Actinomycetes</taxon>
        <taxon>Kitasatosporales</taxon>
        <taxon>Streptomycetaceae</taxon>
        <taxon>Streptomyces</taxon>
    </lineage>
</organism>
<feature type="region of interest" description="Disordered" evidence="9">
    <location>
        <begin position="774"/>
        <end position="798"/>
    </location>
</feature>
<dbReference type="InterPro" id="IPR014030">
    <property type="entry name" value="Ketoacyl_synth_N"/>
</dbReference>
<evidence type="ECO:0000256" key="9">
    <source>
        <dbReference type="SAM" id="MobiDB-lite"/>
    </source>
</evidence>
<dbReference type="AlphaFoldDB" id="A0A401R7M7"/>
<dbReference type="Pfam" id="PF00550">
    <property type="entry name" value="PP-binding"/>
    <property type="match status" value="1"/>
</dbReference>
<feature type="region of interest" description="Disordered" evidence="9">
    <location>
        <begin position="889"/>
        <end position="922"/>
    </location>
</feature>
<accession>A0A401R7M7</accession>
<feature type="domain" description="Ketosynthase family 3 (KS3)" evidence="11">
    <location>
        <begin position="18"/>
        <end position="444"/>
    </location>
</feature>
<dbReference type="RefSeq" id="WP_016574167.1">
    <property type="nucleotide sequence ID" value="NZ_BHXC01000007.1"/>
</dbReference>
<dbReference type="Pfam" id="PF00109">
    <property type="entry name" value="ketoacyl-synt"/>
    <property type="match status" value="1"/>
</dbReference>
<dbReference type="InterPro" id="IPR050091">
    <property type="entry name" value="PKS_NRPS_Biosynth_Enz"/>
</dbReference>
<dbReference type="Pfam" id="PF02801">
    <property type="entry name" value="Ketoacyl-synt_C"/>
    <property type="match status" value="1"/>
</dbReference>
<dbReference type="InterPro" id="IPR014031">
    <property type="entry name" value="Ketoacyl_synth_C"/>
</dbReference>
<dbReference type="Gene3D" id="3.40.366.10">
    <property type="entry name" value="Malonyl-Coenzyme A Acyl Carrier Protein, domain 2"/>
    <property type="match status" value="1"/>
</dbReference>
<dbReference type="SUPFAM" id="SSF52151">
    <property type="entry name" value="FabD/lysophospholipase-like"/>
    <property type="match status" value="1"/>
</dbReference>
<reference evidence="12 13" key="1">
    <citation type="journal article" date="2019" name="Microbiol. Resour. Announc.">
        <title>Draft Genome Sequence of the Most Traditional epsilon-Poly-l-Lysine Producer, Streptomyces albulus NBRC14147.</title>
        <authorList>
            <person name="Yamanaka K."/>
            <person name="Hamano Y."/>
        </authorList>
    </citation>
    <scope>NUCLEOTIDE SEQUENCE [LARGE SCALE GENOMIC DNA]</scope>
    <source>
        <strain evidence="12 13">NBRC 14147</strain>
    </source>
</reference>
<evidence type="ECO:0000256" key="3">
    <source>
        <dbReference type="ARBA" id="ARBA00022679"/>
    </source>
</evidence>
<dbReference type="PANTHER" id="PTHR43775:SF37">
    <property type="entry name" value="SI:DKEY-61P9.11"/>
    <property type="match status" value="1"/>
</dbReference>
<name>A0A401R7M7_STRNR</name>
<dbReference type="InterPro" id="IPR036736">
    <property type="entry name" value="ACP-like_sf"/>
</dbReference>
<evidence type="ECO:0000256" key="1">
    <source>
        <dbReference type="ARBA" id="ARBA00022450"/>
    </source>
</evidence>
<dbReference type="InterPro" id="IPR009081">
    <property type="entry name" value="PP-bd_ACP"/>
</dbReference>
<evidence type="ECO:0000256" key="2">
    <source>
        <dbReference type="ARBA" id="ARBA00022553"/>
    </source>
</evidence>
<evidence type="ECO:0000256" key="5">
    <source>
        <dbReference type="ARBA" id="ARBA00023098"/>
    </source>
</evidence>
<dbReference type="Gene3D" id="3.30.70.3290">
    <property type="match status" value="1"/>
</dbReference>
<dbReference type="GO" id="GO:0071770">
    <property type="term" value="P:DIM/DIP cell wall layer assembly"/>
    <property type="evidence" value="ECO:0007669"/>
    <property type="project" value="TreeGrafter"/>
</dbReference>
<evidence type="ECO:0000259" key="11">
    <source>
        <dbReference type="PROSITE" id="PS52004"/>
    </source>
</evidence>
<dbReference type="EMBL" id="BHXC01000007">
    <property type="protein sequence ID" value="GCB93613.1"/>
    <property type="molecule type" value="Genomic_DNA"/>
</dbReference>